<dbReference type="RefSeq" id="WP_211552082.1">
    <property type="nucleotide sequence ID" value="NZ_JAGRZK010000010.1"/>
</dbReference>
<dbReference type="Proteomes" id="UP001237592">
    <property type="component" value="Unassembled WGS sequence"/>
</dbReference>
<protein>
    <submittedName>
        <fullName evidence="3">Stf0 family sulfotransferase</fullName>
    </submittedName>
</protein>
<keyword evidence="4" id="KW-1185">Reference proteome</keyword>
<accession>A0ABU0XWR8</accession>
<dbReference type="InterPro" id="IPR027417">
    <property type="entry name" value="P-loop_NTPase"/>
</dbReference>
<dbReference type="EMBL" id="JAVFKP010000003">
    <property type="protein sequence ID" value="MDQ4627568.1"/>
    <property type="molecule type" value="Genomic_DNA"/>
</dbReference>
<proteinExistence type="predicted"/>
<feature type="region of interest" description="Disordered" evidence="1">
    <location>
        <begin position="1"/>
        <end position="34"/>
    </location>
</feature>
<comment type="caution">
    <text evidence="3">The sequence shown here is derived from an EMBL/GenBank/DDBJ whole genome shotgun (WGS) entry which is preliminary data.</text>
</comment>
<sequence length="266" mass="29948">MNKRSPTPLTEAKSVWTGATRPTPAEMREFPYDTTSSPLPHKKLLVCAAPRASSKRLARLLLGAGIGVPLEYFNDNSVQALTERWQIKKQDYLAHIFARRSANGLFASNIQFPQMQKWPYPHDFTALFEGATVIHLIRDNKLAQAASLATCMITGRWGFEVAPVTKNYSTWRLKLAARKAMQLIAVDEQLWQDWFRQRGIEPLVISTERVNRHDMTLIDDIAALLGVNADAASAQRMLDVDRGAYPGDQELKSRMRTLVEELAARG</sequence>
<dbReference type="SUPFAM" id="SSF52540">
    <property type="entry name" value="P-loop containing nucleoside triphosphate hydrolases"/>
    <property type="match status" value="1"/>
</dbReference>
<feature type="domain" description="Sulphotransferase Stf0" evidence="2">
    <location>
        <begin position="127"/>
        <end position="236"/>
    </location>
</feature>
<evidence type="ECO:0000259" key="2">
    <source>
        <dbReference type="Pfam" id="PF09037"/>
    </source>
</evidence>
<gene>
    <name evidence="3" type="ORF">RB624_16880</name>
</gene>
<evidence type="ECO:0000256" key="1">
    <source>
        <dbReference type="SAM" id="MobiDB-lite"/>
    </source>
</evidence>
<evidence type="ECO:0000313" key="3">
    <source>
        <dbReference type="EMBL" id="MDQ4627568.1"/>
    </source>
</evidence>
<organism evidence="3 4">
    <name type="scientific">Janthinobacterium lividum</name>
    <dbReference type="NCBI Taxonomy" id="29581"/>
    <lineage>
        <taxon>Bacteria</taxon>
        <taxon>Pseudomonadati</taxon>
        <taxon>Pseudomonadota</taxon>
        <taxon>Betaproteobacteria</taxon>
        <taxon>Burkholderiales</taxon>
        <taxon>Oxalobacteraceae</taxon>
        <taxon>Janthinobacterium</taxon>
    </lineage>
</organism>
<evidence type="ECO:0000313" key="4">
    <source>
        <dbReference type="Proteomes" id="UP001237592"/>
    </source>
</evidence>
<reference evidence="3 4" key="1">
    <citation type="submission" date="2023-08" db="EMBL/GenBank/DDBJ databases">
        <title>Draft genome sequence of Janthinobacterium lividum.</title>
        <authorList>
            <person name="Chun B.H."/>
            <person name="Lee Y."/>
        </authorList>
    </citation>
    <scope>NUCLEOTIDE SEQUENCE [LARGE SCALE GENOMIC DNA]</scope>
    <source>
        <strain evidence="3 4">AMJK</strain>
    </source>
</reference>
<dbReference type="Gene3D" id="3.40.50.300">
    <property type="entry name" value="P-loop containing nucleotide triphosphate hydrolases"/>
    <property type="match status" value="1"/>
</dbReference>
<name>A0ABU0XWR8_9BURK</name>
<dbReference type="InterPro" id="IPR024628">
    <property type="entry name" value="Sulfotransferase_Stf0_dom"/>
</dbReference>
<dbReference type="Pfam" id="PF09037">
    <property type="entry name" value="Sulphotransf"/>
    <property type="match status" value="1"/>
</dbReference>